<dbReference type="Proteomes" id="UP000030671">
    <property type="component" value="Unassembled WGS sequence"/>
</dbReference>
<dbReference type="InterPro" id="IPR043502">
    <property type="entry name" value="DNA/RNA_pol_sf"/>
</dbReference>
<dbReference type="InterPro" id="IPR032567">
    <property type="entry name" value="RTL1-rel"/>
</dbReference>
<dbReference type="KEGG" id="hir:HETIRDRAFT_220120"/>
<evidence type="ECO:0000313" key="3">
    <source>
        <dbReference type="Proteomes" id="UP000030671"/>
    </source>
</evidence>
<sequence>MNDRIITPIRLNVKVSNRSQYAGAKATIDSACEGVIVNETWVRRHRFPTYTLNNPIRVRNVDDTINKAGLIRSALDVNLTIQDIRGRTHTERVQMFISNLGKDDLILGTDWLKYHDPSIEWRQREVHFDRCPQKCQQPYGFTRAREEPQNNRRLSDVEPRHKPRINEREKQRLEHLRRLSEDVGLRDHSGTFGVQLRAYLKRKWLLQDIRKYAEEKRKAQAKPSLSPNGGEPDLPHKNSGKQATEEPVIRKLAPEPSGFASFDQDLEDEIVVTNLKERVPKAHHEFLDIFSERKSQRLPEHTYWDHAIDLKPTFKPQVPKIYALSPEKHDELGKFIKEHLTRGTICRSTS</sequence>
<proteinExistence type="predicted"/>
<dbReference type="PANTHER" id="PTHR15503:SF39">
    <property type="entry name" value="RETROTRANSPOSON-LIKE PROTEIN 1"/>
    <property type="match status" value="1"/>
</dbReference>
<dbReference type="OrthoDB" id="128646at2759"/>
<feature type="compositionally biased region" description="Basic and acidic residues" evidence="1">
    <location>
        <begin position="143"/>
        <end position="170"/>
    </location>
</feature>
<organism evidence="2 3">
    <name type="scientific">Heterobasidion irregulare (strain TC 32-1)</name>
    <dbReference type="NCBI Taxonomy" id="747525"/>
    <lineage>
        <taxon>Eukaryota</taxon>
        <taxon>Fungi</taxon>
        <taxon>Dikarya</taxon>
        <taxon>Basidiomycota</taxon>
        <taxon>Agaricomycotina</taxon>
        <taxon>Agaricomycetes</taxon>
        <taxon>Russulales</taxon>
        <taxon>Bondarzewiaceae</taxon>
        <taxon>Heterobasidion</taxon>
        <taxon>Heterobasidion annosum species complex</taxon>
    </lineage>
</organism>
<feature type="non-terminal residue" evidence="2">
    <location>
        <position position="350"/>
    </location>
</feature>
<dbReference type="Gene3D" id="2.40.70.10">
    <property type="entry name" value="Acid Proteases"/>
    <property type="match status" value="1"/>
</dbReference>
<dbReference type="CDD" id="cd00303">
    <property type="entry name" value="retropepsin_like"/>
    <property type="match status" value="1"/>
</dbReference>
<dbReference type="SUPFAM" id="SSF56672">
    <property type="entry name" value="DNA/RNA polymerases"/>
    <property type="match status" value="1"/>
</dbReference>
<feature type="region of interest" description="Disordered" evidence="1">
    <location>
        <begin position="216"/>
        <end position="246"/>
    </location>
</feature>
<dbReference type="InParanoid" id="W4JYC2"/>
<name>W4JYC2_HETIT</name>
<dbReference type="InterPro" id="IPR021109">
    <property type="entry name" value="Peptidase_aspartic_dom_sf"/>
</dbReference>
<accession>W4JYC2</accession>
<dbReference type="HOGENOM" id="CLU_068189_0_0_1"/>
<keyword evidence="3" id="KW-1185">Reference proteome</keyword>
<protein>
    <submittedName>
        <fullName evidence="2">Uncharacterized protein</fullName>
    </submittedName>
</protein>
<evidence type="ECO:0000313" key="2">
    <source>
        <dbReference type="EMBL" id="ETW78577.1"/>
    </source>
</evidence>
<evidence type="ECO:0000256" key="1">
    <source>
        <dbReference type="SAM" id="MobiDB-lite"/>
    </source>
</evidence>
<dbReference type="EMBL" id="KI925461">
    <property type="protein sequence ID" value="ETW78577.1"/>
    <property type="molecule type" value="Genomic_DNA"/>
</dbReference>
<feature type="region of interest" description="Disordered" evidence="1">
    <location>
        <begin position="141"/>
        <end position="170"/>
    </location>
</feature>
<dbReference type="GeneID" id="20668648"/>
<reference evidence="2 3" key="1">
    <citation type="journal article" date="2012" name="New Phytol.">
        <title>Insight into trade-off between wood decay and parasitism from the genome of a fungal forest pathogen.</title>
        <authorList>
            <person name="Olson A."/>
            <person name="Aerts A."/>
            <person name="Asiegbu F."/>
            <person name="Belbahri L."/>
            <person name="Bouzid O."/>
            <person name="Broberg A."/>
            <person name="Canback B."/>
            <person name="Coutinho P.M."/>
            <person name="Cullen D."/>
            <person name="Dalman K."/>
            <person name="Deflorio G."/>
            <person name="van Diepen L.T."/>
            <person name="Dunand C."/>
            <person name="Duplessis S."/>
            <person name="Durling M."/>
            <person name="Gonthier P."/>
            <person name="Grimwood J."/>
            <person name="Fossdal C.G."/>
            <person name="Hansson D."/>
            <person name="Henrissat B."/>
            <person name="Hietala A."/>
            <person name="Himmelstrand K."/>
            <person name="Hoffmeister D."/>
            <person name="Hogberg N."/>
            <person name="James T.Y."/>
            <person name="Karlsson M."/>
            <person name="Kohler A."/>
            <person name="Kues U."/>
            <person name="Lee Y.H."/>
            <person name="Lin Y.C."/>
            <person name="Lind M."/>
            <person name="Lindquist E."/>
            <person name="Lombard V."/>
            <person name="Lucas S."/>
            <person name="Lunden K."/>
            <person name="Morin E."/>
            <person name="Murat C."/>
            <person name="Park J."/>
            <person name="Raffaello T."/>
            <person name="Rouze P."/>
            <person name="Salamov A."/>
            <person name="Schmutz J."/>
            <person name="Solheim H."/>
            <person name="Stahlberg J."/>
            <person name="Velez H."/>
            <person name="de Vries R.P."/>
            <person name="Wiebenga A."/>
            <person name="Woodward S."/>
            <person name="Yakovlev I."/>
            <person name="Garbelotto M."/>
            <person name="Martin F."/>
            <person name="Grigoriev I.V."/>
            <person name="Stenlid J."/>
        </authorList>
    </citation>
    <scope>NUCLEOTIDE SEQUENCE [LARGE SCALE GENOMIC DNA]</scope>
    <source>
        <strain evidence="2 3">TC 32-1</strain>
    </source>
</reference>
<gene>
    <name evidence="2" type="ORF">HETIRDRAFT_220120</name>
</gene>
<dbReference type="eggNOG" id="ENOG502S3G3">
    <property type="taxonomic scope" value="Eukaryota"/>
</dbReference>
<dbReference type="RefSeq" id="XP_009548909.1">
    <property type="nucleotide sequence ID" value="XM_009550614.1"/>
</dbReference>
<dbReference type="AlphaFoldDB" id="W4JYC2"/>
<dbReference type="PANTHER" id="PTHR15503">
    <property type="entry name" value="LDOC1 RELATED"/>
    <property type="match status" value="1"/>
</dbReference>